<sequence>MTQRKPEGMSFETWVDHQIRTADERGAFADLPGAGKPLPKDDGPQDSYAWALAWARRQEPGAAFLPPSLALGRERDDLPDRLAALHREDRVRAAVREFNDRVAASWRTPLDGPPVVVRQHDEEALVAAWLASRPAPEPAAPPAAAPARRRRWRRSR</sequence>
<gene>
    <name evidence="3" type="ORF">SAMN05661030_0131</name>
</gene>
<keyword evidence="4" id="KW-1185">Reference proteome</keyword>
<protein>
    <recommendedName>
        <fullName evidence="2">DnaJ homologue subfamily C member 28 conserved domain-containing protein</fullName>
    </recommendedName>
</protein>
<feature type="compositionally biased region" description="Basic residues" evidence="1">
    <location>
        <begin position="147"/>
        <end position="156"/>
    </location>
</feature>
<dbReference type="EMBL" id="FOMD01000001">
    <property type="protein sequence ID" value="SFC10881.1"/>
    <property type="molecule type" value="Genomic_DNA"/>
</dbReference>
<feature type="domain" description="DnaJ homologue subfamily C member 28 conserved" evidence="2">
    <location>
        <begin position="14"/>
        <end position="83"/>
    </location>
</feature>
<evidence type="ECO:0000313" key="3">
    <source>
        <dbReference type="EMBL" id="SFC10881.1"/>
    </source>
</evidence>
<feature type="compositionally biased region" description="Pro residues" evidence="1">
    <location>
        <begin position="135"/>
        <end position="144"/>
    </location>
</feature>
<dbReference type="RefSeq" id="WP_091553422.1">
    <property type="nucleotide sequence ID" value="NZ_BNAC01000002.1"/>
</dbReference>
<feature type="region of interest" description="Disordered" evidence="1">
    <location>
        <begin position="132"/>
        <end position="156"/>
    </location>
</feature>
<dbReference type="AlphaFoldDB" id="A0A1I1GH74"/>
<evidence type="ECO:0000259" key="2">
    <source>
        <dbReference type="Pfam" id="PF09350"/>
    </source>
</evidence>
<dbReference type="InterPro" id="IPR018961">
    <property type="entry name" value="DnaJ_homolog_subfam-C_membr-28"/>
</dbReference>
<accession>A0A1I1GH74</accession>
<organism evidence="3 4">
    <name type="scientific">Klenkia taihuensis</name>
    <dbReference type="NCBI Taxonomy" id="1225127"/>
    <lineage>
        <taxon>Bacteria</taxon>
        <taxon>Bacillati</taxon>
        <taxon>Actinomycetota</taxon>
        <taxon>Actinomycetes</taxon>
        <taxon>Geodermatophilales</taxon>
        <taxon>Geodermatophilaceae</taxon>
        <taxon>Klenkia</taxon>
    </lineage>
</organism>
<name>A0A1I1GH74_9ACTN</name>
<dbReference type="STRING" id="1225127.SAMN05661030_0131"/>
<proteinExistence type="predicted"/>
<dbReference type="Proteomes" id="UP000199022">
    <property type="component" value="Unassembled WGS sequence"/>
</dbReference>
<evidence type="ECO:0000256" key="1">
    <source>
        <dbReference type="SAM" id="MobiDB-lite"/>
    </source>
</evidence>
<dbReference type="OrthoDB" id="3395286at2"/>
<evidence type="ECO:0000313" key="4">
    <source>
        <dbReference type="Proteomes" id="UP000199022"/>
    </source>
</evidence>
<reference evidence="4" key="1">
    <citation type="submission" date="2016-10" db="EMBL/GenBank/DDBJ databases">
        <authorList>
            <person name="Varghese N."/>
            <person name="Submissions S."/>
        </authorList>
    </citation>
    <scope>NUCLEOTIDE SEQUENCE [LARGE SCALE GENOMIC DNA]</scope>
    <source>
        <strain evidence="4">DSM 45962</strain>
    </source>
</reference>
<dbReference type="Pfam" id="PF09350">
    <property type="entry name" value="DJC28_CD"/>
    <property type="match status" value="1"/>
</dbReference>